<organism evidence="2 3">
    <name type="scientific">Thiothrix unzii</name>
    <dbReference type="NCBI Taxonomy" id="111769"/>
    <lineage>
        <taxon>Bacteria</taxon>
        <taxon>Pseudomonadati</taxon>
        <taxon>Pseudomonadota</taxon>
        <taxon>Gammaproteobacteria</taxon>
        <taxon>Thiotrichales</taxon>
        <taxon>Thiotrichaceae</taxon>
        <taxon>Thiothrix</taxon>
    </lineage>
</organism>
<reference evidence="2" key="1">
    <citation type="submission" date="2021-04" db="EMBL/GenBank/DDBJ databases">
        <title>Genomics, taxonomy and metabolism of representatives of sulfur bacteria of the genus Thiothrix: Thiothrix fructosivorans QT, Thiothrix unzii A1T and three new species, Thiothrix subterranea sp. nov., Thiothrix litoralis sp. nov. and 'Candidatus Thiothrix anitrata' sp. nov.</title>
        <authorList>
            <person name="Ravin N.V."/>
            <person name="Smolyakov D."/>
            <person name="Rudenko T.S."/>
            <person name="Mardanov A.V."/>
            <person name="Beletsky A.V."/>
            <person name="Markov N.D."/>
            <person name="Fomenkov A.I."/>
            <person name="Roberts R.J."/>
            <person name="Karnachuk O.V."/>
            <person name="Novikov A."/>
            <person name="Grabovich M.Y."/>
        </authorList>
    </citation>
    <scope>NUCLEOTIDE SEQUENCE</scope>
    <source>
        <strain evidence="2">A1</strain>
    </source>
</reference>
<feature type="signal peptide" evidence="1">
    <location>
        <begin position="1"/>
        <end position="34"/>
    </location>
</feature>
<keyword evidence="3" id="KW-1185">Reference proteome</keyword>
<protein>
    <submittedName>
        <fullName evidence="2">Conjugal transfer protein TraH</fullName>
    </submittedName>
</protein>
<evidence type="ECO:0000313" key="2">
    <source>
        <dbReference type="EMBL" id="QTR54672.1"/>
    </source>
</evidence>
<feature type="chain" id="PRO_5037171585" evidence="1">
    <location>
        <begin position="35"/>
        <end position="293"/>
    </location>
</feature>
<dbReference type="InterPro" id="IPR010927">
    <property type="entry name" value="T4SS_TraH"/>
</dbReference>
<sequence>MPLQRTSITTIIIRLITRAALVLLLVAVSGTAQADLEGKLNEYYGSLGGGASLSPSAMYQGQSANHFSGGGIRIRTPVNNYQLMSFQAPKLQYGCGGIDAFLGGFSFINKEQLVAMARQIGSTAVSTAFYLALDSMSPELSALMKRLQEWANKANQFNINSCEAGTKMGASLWRNMGGDKTDLCKRYHGGKGVLADEFTAKMACDTDGWDFSWVPGMAKNDDDRKMKEMVAGNIVWRALKGAGIRDNNLAELIMSITGTIIIPEGNSKDPAKPQVMPATITYDNSCGVTPTLS</sequence>
<name>A0A975FBB7_9GAMM</name>
<dbReference type="KEGG" id="tun:J9260_06170"/>
<dbReference type="AlphaFoldDB" id="A0A975FBB7"/>
<dbReference type="EMBL" id="CP072793">
    <property type="protein sequence ID" value="QTR54672.1"/>
    <property type="molecule type" value="Genomic_DNA"/>
</dbReference>
<dbReference type="RefSeq" id="WP_210220148.1">
    <property type="nucleotide sequence ID" value="NZ_CP072793.1"/>
</dbReference>
<accession>A0A975FBB7</accession>
<evidence type="ECO:0000313" key="3">
    <source>
        <dbReference type="Proteomes" id="UP000672009"/>
    </source>
</evidence>
<dbReference type="Proteomes" id="UP000672009">
    <property type="component" value="Chromosome"/>
</dbReference>
<proteinExistence type="predicted"/>
<dbReference type="Pfam" id="PF06122">
    <property type="entry name" value="TraH"/>
    <property type="match status" value="1"/>
</dbReference>
<gene>
    <name evidence="2" type="ORF">J9260_06170</name>
</gene>
<keyword evidence="1" id="KW-0732">Signal</keyword>
<evidence type="ECO:0000256" key="1">
    <source>
        <dbReference type="SAM" id="SignalP"/>
    </source>
</evidence>